<evidence type="ECO:0000259" key="2">
    <source>
        <dbReference type="Pfam" id="PF07859"/>
    </source>
</evidence>
<dbReference type="EMBL" id="CP128355">
    <property type="protein sequence ID" value="XAF70805.1"/>
    <property type="molecule type" value="Genomic_DNA"/>
</dbReference>
<keyword evidence="4" id="KW-1185">Reference proteome</keyword>
<keyword evidence="1 3" id="KW-0378">Hydrolase</keyword>
<dbReference type="InterPro" id="IPR029058">
    <property type="entry name" value="AB_hydrolase_fold"/>
</dbReference>
<name>A0ABZ3EDY5_9STAP</name>
<dbReference type="Pfam" id="PF07859">
    <property type="entry name" value="Abhydrolase_3"/>
    <property type="match status" value="1"/>
</dbReference>
<protein>
    <submittedName>
        <fullName evidence="3">Alpha/beta hydrolase</fullName>
    </submittedName>
</protein>
<evidence type="ECO:0000256" key="1">
    <source>
        <dbReference type="ARBA" id="ARBA00022801"/>
    </source>
</evidence>
<dbReference type="PANTHER" id="PTHR48081:SF8">
    <property type="entry name" value="ALPHA_BETA HYDROLASE FOLD-3 DOMAIN-CONTAINING PROTEIN-RELATED"/>
    <property type="match status" value="1"/>
</dbReference>
<dbReference type="GO" id="GO:0016787">
    <property type="term" value="F:hydrolase activity"/>
    <property type="evidence" value="ECO:0007669"/>
    <property type="project" value="UniProtKB-KW"/>
</dbReference>
<dbReference type="RefSeq" id="WP_251517678.1">
    <property type="nucleotide sequence ID" value="NZ_CP128355.1"/>
</dbReference>
<reference evidence="3 4" key="1">
    <citation type="journal article" date="2024" name="Pathogens">
        <title>Staphylococcus hsinchuensis sp. nov., Isolated from Soymilk.</title>
        <authorList>
            <person name="Wang Y.T."/>
            <person name="Lin Y.C."/>
            <person name="Hsieh Y.H."/>
            <person name="Lin Y.T."/>
            <person name="Hamada M."/>
            <person name="Chen C.C."/>
            <person name="Liou J.S."/>
            <person name="Lee A.Y."/>
            <person name="Zhang W.L."/>
            <person name="Chen Y.T."/>
            <person name="Huang C.H."/>
        </authorList>
    </citation>
    <scope>NUCLEOTIDE SEQUENCE [LARGE SCALE GENOMIC DNA]</scope>
    <source>
        <strain evidence="3 4">H164</strain>
    </source>
</reference>
<dbReference type="InterPro" id="IPR050300">
    <property type="entry name" value="GDXG_lipolytic_enzyme"/>
</dbReference>
<dbReference type="PANTHER" id="PTHR48081">
    <property type="entry name" value="AB HYDROLASE SUPERFAMILY PROTEIN C4A8.06C"/>
    <property type="match status" value="1"/>
</dbReference>
<evidence type="ECO:0000313" key="3">
    <source>
        <dbReference type="EMBL" id="XAF70805.1"/>
    </source>
</evidence>
<evidence type="ECO:0000313" key="4">
    <source>
        <dbReference type="Proteomes" id="UP001436297"/>
    </source>
</evidence>
<proteinExistence type="predicted"/>
<organism evidence="3 4">
    <name type="scientific">Staphylococcus hsinchuensis</name>
    <dbReference type="NCBI Taxonomy" id="3051183"/>
    <lineage>
        <taxon>Bacteria</taxon>
        <taxon>Bacillati</taxon>
        <taxon>Bacillota</taxon>
        <taxon>Bacilli</taxon>
        <taxon>Bacillales</taxon>
        <taxon>Staphylococcaceae</taxon>
        <taxon>Staphylococcus</taxon>
    </lineage>
</organism>
<dbReference type="Gene3D" id="3.40.50.1820">
    <property type="entry name" value="alpha/beta hydrolase"/>
    <property type="match status" value="1"/>
</dbReference>
<dbReference type="InterPro" id="IPR013094">
    <property type="entry name" value="AB_hydrolase_3"/>
</dbReference>
<dbReference type="SUPFAM" id="SSF53474">
    <property type="entry name" value="alpha/beta-Hydrolases"/>
    <property type="match status" value="1"/>
</dbReference>
<feature type="domain" description="Alpha/beta hydrolase fold-3" evidence="2">
    <location>
        <begin position="78"/>
        <end position="279"/>
    </location>
</feature>
<accession>A0ABZ3EDY5</accession>
<dbReference type="Proteomes" id="UP001436297">
    <property type="component" value="Chromosome"/>
</dbReference>
<sequence>MKSKLATKFINKYLLPQRSILFKDEQHFEKFLTKRESVNAKKHKKPETLNVKSDLDKDALGDMQLFRFRFRHSHEKKILYIHGGYNIFQPSAFHWRFMDKLALSTLYEVVMPIYPKTPSFHLEDTYQAVLKVYEQLLSEVQAQDIVIMGDGTGGALALSFVQQLQANNQPLPNKVYLISPMLDAQLDNNEITSQLEDKDVIVKKDGLKKILQQWAGDVPLDDARISPINGNLIGLPPVFMFGGTREIYNPDMVKLEQILKSEQQPVHYFEYPKMVNAFALLPIRESHKVVKQIVNTINQ</sequence>
<gene>
    <name evidence="3" type="ORF">QQM35_01420</name>
</gene>